<dbReference type="Pfam" id="PF08238">
    <property type="entry name" value="Sel1"/>
    <property type="match status" value="4"/>
</dbReference>
<dbReference type="Gene3D" id="1.25.40.10">
    <property type="entry name" value="Tetratricopeptide repeat domain"/>
    <property type="match status" value="1"/>
</dbReference>
<comment type="caution">
    <text evidence="1">The sequence shown here is derived from an EMBL/GenBank/DDBJ whole genome shotgun (WGS) entry which is preliminary data.</text>
</comment>
<dbReference type="EMBL" id="JAKLTR010000006">
    <property type="protein sequence ID" value="MCG2614860.1"/>
    <property type="molecule type" value="Genomic_DNA"/>
</dbReference>
<proteinExistence type="predicted"/>
<reference evidence="1" key="1">
    <citation type="submission" date="2022-01" db="EMBL/GenBank/DDBJ databases">
        <authorList>
            <person name="Jo J.-H."/>
            <person name="Im W.-T."/>
        </authorList>
    </citation>
    <scope>NUCLEOTIDE SEQUENCE</scope>
    <source>
        <strain evidence="1">NA20</strain>
    </source>
</reference>
<dbReference type="InterPro" id="IPR052945">
    <property type="entry name" value="Mitotic_Regulator"/>
</dbReference>
<accession>A0ABS9KRB5</accession>
<dbReference type="PANTHER" id="PTHR43628:SF1">
    <property type="entry name" value="CHITIN SYNTHASE REGULATORY FACTOR 2-RELATED"/>
    <property type="match status" value="1"/>
</dbReference>
<protein>
    <submittedName>
        <fullName evidence="1">Sel1 repeat family protein</fullName>
    </submittedName>
</protein>
<evidence type="ECO:0000313" key="1">
    <source>
        <dbReference type="EMBL" id="MCG2614860.1"/>
    </source>
</evidence>
<dbReference type="SMART" id="SM00671">
    <property type="entry name" value="SEL1"/>
    <property type="match status" value="4"/>
</dbReference>
<dbReference type="RefSeq" id="WP_237871670.1">
    <property type="nucleotide sequence ID" value="NZ_JAKLTR010000006.1"/>
</dbReference>
<dbReference type="Proteomes" id="UP001165367">
    <property type="component" value="Unassembled WGS sequence"/>
</dbReference>
<name>A0ABS9KRB5_9BACT</name>
<gene>
    <name evidence="1" type="ORF">LZZ85_11230</name>
</gene>
<dbReference type="SUPFAM" id="SSF81901">
    <property type="entry name" value="HCP-like"/>
    <property type="match status" value="1"/>
</dbReference>
<dbReference type="InterPro" id="IPR006597">
    <property type="entry name" value="Sel1-like"/>
</dbReference>
<dbReference type="PANTHER" id="PTHR43628">
    <property type="entry name" value="ACTIVATOR OF C KINASE PROTEIN 1-RELATED"/>
    <property type="match status" value="1"/>
</dbReference>
<organism evidence="1 2">
    <name type="scientific">Terrimonas ginsenosidimutans</name>
    <dbReference type="NCBI Taxonomy" id="2908004"/>
    <lineage>
        <taxon>Bacteria</taxon>
        <taxon>Pseudomonadati</taxon>
        <taxon>Bacteroidota</taxon>
        <taxon>Chitinophagia</taxon>
        <taxon>Chitinophagales</taxon>
        <taxon>Chitinophagaceae</taxon>
        <taxon>Terrimonas</taxon>
    </lineage>
</organism>
<sequence length="268" mass="29523">MVIKPAYITTSYFSDGVCVVSIGKDAFDYNKQNGVIDKKGQLIIPFHKRGYFSFKNGRSIAEENGISYYVYKNGKTSLACDINVLLNARNGYNAISGNDVKTALDALSKPENKGCPITDYWLGYIYLQVTPPMKDSVKGAQLIEQAANAGYPEAMYSIGFVYANGLSGVKDEVKAKQWLMKAGKAGVPTAYTLLGTLSEKTDPAEAAKQFQKAADLLEPIAMYNLALLYRDGRGVSKNEGEFNSWLNMSANRQYQPAKDLQARLIKKD</sequence>
<keyword evidence="2" id="KW-1185">Reference proteome</keyword>
<evidence type="ECO:0000313" key="2">
    <source>
        <dbReference type="Proteomes" id="UP001165367"/>
    </source>
</evidence>
<dbReference type="InterPro" id="IPR011990">
    <property type="entry name" value="TPR-like_helical_dom_sf"/>
</dbReference>